<comment type="caution">
    <text evidence="1">The sequence shown here is derived from an EMBL/GenBank/DDBJ whole genome shotgun (WGS) entry which is preliminary data.</text>
</comment>
<organism evidence="1 2">
    <name type="scientific">Microlunatus kandeliicorticis</name>
    <dbReference type="NCBI Taxonomy" id="1759536"/>
    <lineage>
        <taxon>Bacteria</taxon>
        <taxon>Bacillati</taxon>
        <taxon>Actinomycetota</taxon>
        <taxon>Actinomycetes</taxon>
        <taxon>Propionibacteriales</taxon>
        <taxon>Propionibacteriaceae</taxon>
        <taxon>Microlunatus</taxon>
    </lineage>
</organism>
<dbReference type="AlphaFoldDB" id="A0A7W3P6W7"/>
<evidence type="ECO:0000313" key="2">
    <source>
        <dbReference type="Proteomes" id="UP000523079"/>
    </source>
</evidence>
<dbReference type="InterPro" id="IPR004378">
    <property type="entry name" value="F420H2_quin_Rdtase"/>
</dbReference>
<dbReference type="Pfam" id="PF04075">
    <property type="entry name" value="F420H2_quin_red"/>
    <property type="match status" value="1"/>
</dbReference>
<keyword evidence="2" id="KW-1185">Reference proteome</keyword>
<dbReference type="GO" id="GO:0016491">
    <property type="term" value="F:oxidoreductase activity"/>
    <property type="evidence" value="ECO:0007669"/>
    <property type="project" value="InterPro"/>
</dbReference>
<reference evidence="1 2" key="1">
    <citation type="submission" date="2020-07" db="EMBL/GenBank/DDBJ databases">
        <title>Sequencing the genomes of 1000 actinobacteria strains.</title>
        <authorList>
            <person name="Klenk H.-P."/>
        </authorList>
    </citation>
    <scope>NUCLEOTIDE SEQUENCE [LARGE SCALE GENOMIC DNA]</scope>
    <source>
        <strain evidence="1 2">DSM 100723</strain>
    </source>
</reference>
<dbReference type="EMBL" id="JACGWT010000005">
    <property type="protein sequence ID" value="MBA8795372.1"/>
    <property type="molecule type" value="Genomic_DNA"/>
</dbReference>
<sequence>MNTQMTQRLLVTEPDQIPVGGYGLRVLEVPGRRSGEPRRTPVGLLRLEDGYRLVCPDRTRDWPSNLIAAGHGSVLAGGRRDDYRTEELHGRPAAEAVSRYLAAVDAPWAVAAFGLPDHPTPEQVEPALDRMAVFALVPAQS</sequence>
<gene>
    <name evidence="1" type="ORF">FHX74_003008</name>
</gene>
<dbReference type="RefSeq" id="WP_182561001.1">
    <property type="nucleotide sequence ID" value="NZ_JACGWT010000005.1"/>
</dbReference>
<protein>
    <submittedName>
        <fullName evidence="1">Deazaflavin-dependent oxidoreductase (Nitroreductase family)</fullName>
    </submittedName>
</protein>
<evidence type="ECO:0000313" key="1">
    <source>
        <dbReference type="EMBL" id="MBA8795372.1"/>
    </source>
</evidence>
<name>A0A7W3P6W7_9ACTN</name>
<dbReference type="InterPro" id="IPR012349">
    <property type="entry name" value="Split_barrel_FMN-bd"/>
</dbReference>
<dbReference type="Gene3D" id="2.30.110.10">
    <property type="entry name" value="Electron Transport, Fmn-binding Protein, Chain A"/>
    <property type="match status" value="1"/>
</dbReference>
<proteinExistence type="predicted"/>
<accession>A0A7W3P6W7</accession>
<dbReference type="Proteomes" id="UP000523079">
    <property type="component" value="Unassembled WGS sequence"/>
</dbReference>